<evidence type="ECO:0000313" key="1">
    <source>
        <dbReference type="EMBL" id="KAJ4712488.1"/>
    </source>
</evidence>
<accession>A0ACC1XME5</accession>
<protein>
    <submittedName>
        <fullName evidence="1">Tetratricopeptide repeat (TPR)-containing protein</fullName>
    </submittedName>
</protein>
<name>A0ACC1XME5_MELAZ</name>
<dbReference type="EMBL" id="CM051401">
    <property type="protein sequence ID" value="KAJ4712488.1"/>
    <property type="molecule type" value="Genomic_DNA"/>
</dbReference>
<proteinExistence type="predicted"/>
<organism evidence="1 2">
    <name type="scientific">Melia azedarach</name>
    <name type="common">Chinaberry tree</name>
    <dbReference type="NCBI Taxonomy" id="155640"/>
    <lineage>
        <taxon>Eukaryota</taxon>
        <taxon>Viridiplantae</taxon>
        <taxon>Streptophyta</taxon>
        <taxon>Embryophyta</taxon>
        <taxon>Tracheophyta</taxon>
        <taxon>Spermatophyta</taxon>
        <taxon>Magnoliopsida</taxon>
        <taxon>eudicotyledons</taxon>
        <taxon>Gunneridae</taxon>
        <taxon>Pentapetalae</taxon>
        <taxon>rosids</taxon>
        <taxon>malvids</taxon>
        <taxon>Sapindales</taxon>
        <taxon>Meliaceae</taxon>
        <taxon>Melia</taxon>
    </lineage>
</organism>
<comment type="caution">
    <text evidence="1">The sequence shown here is derived from an EMBL/GenBank/DDBJ whole genome shotgun (WGS) entry which is preliminary data.</text>
</comment>
<gene>
    <name evidence="1" type="ORF">OWV82_014726</name>
</gene>
<keyword evidence="2" id="KW-1185">Reference proteome</keyword>
<reference evidence="1 2" key="1">
    <citation type="journal article" date="2023" name="Science">
        <title>Complex scaffold remodeling in plant triterpene biosynthesis.</title>
        <authorList>
            <person name="De La Pena R."/>
            <person name="Hodgson H."/>
            <person name="Liu J.C."/>
            <person name="Stephenson M.J."/>
            <person name="Martin A.C."/>
            <person name="Owen C."/>
            <person name="Harkess A."/>
            <person name="Leebens-Mack J."/>
            <person name="Jimenez L.E."/>
            <person name="Osbourn A."/>
            <person name="Sattely E.S."/>
        </authorList>
    </citation>
    <scope>NUCLEOTIDE SEQUENCE [LARGE SCALE GENOMIC DNA]</scope>
    <source>
        <strain evidence="2">cv. JPN11</strain>
        <tissue evidence="1">Leaf</tissue>
    </source>
</reference>
<evidence type="ECO:0000313" key="2">
    <source>
        <dbReference type="Proteomes" id="UP001164539"/>
    </source>
</evidence>
<sequence>MEPRSPELCPVPIKSELGTVDNSVEGVPKTFQSSKVFVLADLNVNPPETDADTVSAPELTRSDSNHSSHDRGTSMSKEVDVVEGEGKKLNRLGKCRSRINKVDSSLDFGVDADGDQAGQGASSSREEKVSSLKTGLVHVARKMPKNAHAHFLLGLMYQRLGQPQKAVLAYEKAEEILLRCEAEIARPELLSLVQIHHAQCLLLESSGDNSLDKELEPEELEELISKLKDSMQSDIRQAVVWNTLGLILLKTGRLQSSISVLSSLLALDPNNYDCLGNLGIAYLQSGDLELSAKCFQDLILKDQNHPAALINYAALLLCKYGSVAAGAGANAGESACTDQVAAVNVAKECLLAVLKVDPKAAHIWANLAIAYYMIGDHRSSGKCLEKAAKLEPNCMSTRYAVAVHRIKDAERSQESSEQLSWAGNEMASILREGDPVQIEPPIAWAGLATVHKAHHEIAAAFETKQNELSEMEECALYSLKQAVAEDPDDAVQWNQLGLHSLSSRQFKAAQKYLKAAAARSKECSYTWSNLGVSLQLSEEPSQAEDVYKRALALAKSDQAHVIFSNLGNFYRQQKQYECAKAMFTKSLELQPGYAPAFNNLGLVFVAEGRWEEAQFCFNKALMADPLLDAAKSNAIKAMAMSRLCEGLSTCSLQK</sequence>
<dbReference type="Proteomes" id="UP001164539">
    <property type="component" value="Chromosome 8"/>
</dbReference>